<dbReference type="PRINTS" id="PR00507">
    <property type="entry name" value="N12N6MTFRASE"/>
</dbReference>
<evidence type="ECO:0000256" key="2">
    <source>
        <dbReference type="ARBA" id="ARBA00011900"/>
    </source>
</evidence>
<dbReference type="InterPro" id="IPR054520">
    <property type="entry name" value="M_Eco57I_C"/>
</dbReference>
<evidence type="ECO:0000259" key="9">
    <source>
        <dbReference type="Pfam" id="PF22837"/>
    </source>
</evidence>
<dbReference type="InterPro" id="IPR029063">
    <property type="entry name" value="SAM-dependent_MTases_sf"/>
</dbReference>
<dbReference type="InterPro" id="IPR050953">
    <property type="entry name" value="N4_N6_ade-DNA_methylase"/>
</dbReference>
<reference evidence="10 11" key="1">
    <citation type="submission" date="2016-10" db="EMBL/GenBank/DDBJ databases">
        <authorList>
            <person name="de Groot N.N."/>
        </authorList>
    </citation>
    <scope>NUCLEOTIDE SEQUENCE [LARGE SCALE GENOMIC DNA]</scope>
    <source>
        <strain evidence="10 11">DSM 19706</strain>
    </source>
</reference>
<evidence type="ECO:0000256" key="6">
    <source>
        <dbReference type="ARBA" id="ARBA00022747"/>
    </source>
</evidence>
<dbReference type="RefSeq" id="WP_093331487.1">
    <property type="nucleotide sequence ID" value="NZ_AP027363.1"/>
</dbReference>
<dbReference type="PANTHER" id="PTHR33841">
    <property type="entry name" value="DNA METHYLTRANSFERASE YEEA-RELATED"/>
    <property type="match status" value="1"/>
</dbReference>
<dbReference type="GO" id="GO:0009307">
    <property type="term" value="P:DNA restriction-modification system"/>
    <property type="evidence" value="ECO:0007669"/>
    <property type="project" value="UniProtKB-KW"/>
</dbReference>
<dbReference type="GO" id="GO:0008170">
    <property type="term" value="F:N-methyltransferase activity"/>
    <property type="evidence" value="ECO:0007669"/>
    <property type="project" value="InterPro"/>
</dbReference>
<dbReference type="EC" id="2.1.1.72" evidence="2"/>
<keyword evidence="11" id="KW-1185">Reference proteome</keyword>
<evidence type="ECO:0000256" key="3">
    <source>
        <dbReference type="ARBA" id="ARBA00022603"/>
    </source>
</evidence>
<evidence type="ECO:0000313" key="11">
    <source>
        <dbReference type="Proteomes" id="UP000199308"/>
    </source>
</evidence>
<dbReference type="Pfam" id="PF02384">
    <property type="entry name" value="N6_Mtase"/>
    <property type="match status" value="1"/>
</dbReference>
<dbReference type="GO" id="GO:0009007">
    <property type="term" value="F:site-specific DNA-methyltransferase (adenine-specific) activity"/>
    <property type="evidence" value="ECO:0007669"/>
    <property type="project" value="UniProtKB-EC"/>
</dbReference>
<dbReference type="GO" id="GO:0032259">
    <property type="term" value="P:methylation"/>
    <property type="evidence" value="ECO:0007669"/>
    <property type="project" value="UniProtKB-KW"/>
</dbReference>
<dbReference type="PROSITE" id="PS00092">
    <property type="entry name" value="N6_MTASE"/>
    <property type="match status" value="1"/>
</dbReference>
<dbReference type="Gene3D" id="3.40.50.150">
    <property type="entry name" value="Vaccinia Virus protein VP39"/>
    <property type="match status" value="1"/>
</dbReference>
<dbReference type="STRING" id="349064.SAMN05660429_02675"/>
<comment type="similarity">
    <text evidence="1">Belongs to the N(4)/N(6)-methyltransferase family.</text>
</comment>
<protein>
    <recommendedName>
        <fullName evidence="2">site-specific DNA-methyltransferase (adenine-specific)</fullName>
        <ecNumber evidence="2">2.1.1.72</ecNumber>
    </recommendedName>
</protein>
<proteinExistence type="inferred from homology"/>
<accession>A0A1I0H467</accession>
<evidence type="ECO:0000313" key="10">
    <source>
        <dbReference type="EMBL" id="SET78315.1"/>
    </source>
</evidence>
<dbReference type="GO" id="GO:0003677">
    <property type="term" value="F:DNA binding"/>
    <property type="evidence" value="ECO:0007669"/>
    <property type="project" value="InterPro"/>
</dbReference>
<dbReference type="Proteomes" id="UP000199308">
    <property type="component" value="Unassembled WGS sequence"/>
</dbReference>
<gene>
    <name evidence="10" type="ORF">SAMN05660429_02675</name>
</gene>
<dbReference type="OrthoDB" id="9784823at2"/>
<evidence type="ECO:0000256" key="5">
    <source>
        <dbReference type="ARBA" id="ARBA00022691"/>
    </source>
</evidence>
<dbReference type="EMBL" id="FOHK01000014">
    <property type="protein sequence ID" value="SET78315.1"/>
    <property type="molecule type" value="Genomic_DNA"/>
</dbReference>
<keyword evidence="5" id="KW-0949">S-adenosyl-L-methionine</keyword>
<keyword evidence="4" id="KW-0808">Transferase</keyword>
<evidence type="ECO:0000256" key="7">
    <source>
        <dbReference type="ARBA" id="ARBA00047942"/>
    </source>
</evidence>
<name>A0A1I0H467_THASX</name>
<keyword evidence="3 10" id="KW-0489">Methyltransferase</keyword>
<dbReference type="AlphaFoldDB" id="A0A1I0H467"/>
<evidence type="ECO:0000256" key="1">
    <source>
        <dbReference type="ARBA" id="ARBA00006594"/>
    </source>
</evidence>
<dbReference type="InterPro" id="IPR003356">
    <property type="entry name" value="DNA_methylase_A-5"/>
</dbReference>
<dbReference type="Pfam" id="PF22837">
    <property type="entry name" value="M_Eco57I_C"/>
    <property type="match status" value="1"/>
</dbReference>
<feature type="domain" description="Type II methyltransferase M.Eco57I C-terminal" evidence="9">
    <location>
        <begin position="263"/>
        <end position="513"/>
    </location>
</feature>
<comment type="catalytic activity">
    <reaction evidence="7">
        <text>a 2'-deoxyadenosine in DNA + S-adenosyl-L-methionine = an N(6)-methyl-2'-deoxyadenosine in DNA + S-adenosyl-L-homocysteine + H(+)</text>
        <dbReference type="Rhea" id="RHEA:15197"/>
        <dbReference type="Rhea" id="RHEA-COMP:12418"/>
        <dbReference type="Rhea" id="RHEA-COMP:12419"/>
        <dbReference type="ChEBI" id="CHEBI:15378"/>
        <dbReference type="ChEBI" id="CHEBI:57856"/>
        <dbReference type="ChEBI" id="CHEBI:59789"/>
        <dbReference type="ChEBI" id="CHEBI:90615"/>
        <dbReference type="ChEBI" id="CHEBI:90616"/>
        <dbReference type="EC" id="2.1.1.72"/>
    </reaction>
</comment>
<keyword evidence="6" id="KW-0680">Restriction system</keyword>
<dbReference type="InterPro" id="IPR002052">
    <property type="entry name" value="DNA_methylase_N6_adenine_CS"/>
</dbReference>
<feature type="domain" description="DNA methylase adenine-specific" evidence="8">
    <location>
        <begin position="7"/>
        <end position="223"/>
    </location>
</feature>
<evidence type="ECO:0000259" key="8">
    <source>
        <dbReference type="Pfam" id="PF02384"/>
    </source>
</evidence>
<dbReference type="PANTHER" id="PTHR33841:SF5">
    <property type="entry name" value="DNA METHYLASE (MODIFICATION METHYLASE) (METHYLTRANSFERASE)-RELATED"/>
    <property type="match status" value="1"/>
</dbReference>
<dbReference type="SUPFAM" id="SSF53335">
    <property type="entry name" value="S-adenosyl-L-methionine-dependent methyltransferases"/>
    <property type="match status" value="1"/>
</dbReference>
<organism evidence="10 11">
    <name type="scientific">Thalassotalea agarivorans</name>
    <name type="common">Thalassomonas agarivorans</name>
    <dbReference type="NCBI Taxonomy" id="349064"/>
    <lineage>
        <taxon>Bacteria</taxon>
        <taxon>Pseudomonadati</taxon>
        <taxon>Pseudomonadota</taxon>
        <taxon>Gammaproteobacteria</taxon>
        <taxon>Alteromonadales</taxon>
        <taxon>Colwelliaceae</taxon>
        <taxon>Thalassotalea</taxon>
    </lineage>
</organism>
<evidence type="ECO:0000256" key="4">
    <source>
        <dbReference type="ARBA" id="ARBA00022679"/>
    </source>
</evidence>
<sequence>MKFKADQTTQKLRGGYYTPQNLADYVTKWVITSKTNSILEPSCGDGTFIDSISVNTERKDINIKAFELFDTEAKKSLKKCSKYGFENYDVHEGDFLTWANSAIRENNTTFSGILGNPPFIRYQFLEKDFQEQAELIFKQLNLKFTKHTNAWVPFILASIKLLEAGGRFGMVIPSEIIHVMHAQSLRTFLGEQCSKLVIIDPQEIWFKDTLQGAVILFAQKKNDINEVSQGVGIKHVKGFEFLKTDPETIFDETSGINGETVSGKWTKALLDKSELDLINKIKSHPNVYKFTEVADVDVGIVTGANKFFLVEHSIVDQYGLHDYAHPMFGKSQHCKGIVYDQQQHTSNEENKLPTNFLYIEDEFDTLPSNVQEYIKLGESEGLHERYKCRIRKPWYKVPSVYSRSLGMLKRSHDTPRLIFNEIEAYTTDTAYRITSLGTEPSLLACSFLNPLTAIFAELEGRYYGGGVLELVPSEIEKLYIPLPENIEFDIRNIDQQIRNGNIREVLQAQGRLIFGALGFTQEESDLLVLIWEKLKHRRQRKDH</sequence>